<dbReference type="EMBL" id="CP040078">
    <property type="protein sequence ID" value="QCP54430.1"/>
    <property type="molecule type" value="Genomic_DNA"/>
</dbReference>
<dbReference type="Gene3D" id="6.10.250.690">
    <property type="match status" value="1"/>
</dbReference>
<sequence length="153" mass="16869">MKILSLEDDAAHAGLIRTALQATGHDVLVVDSGRLAIRHLETAHVNLLMLDWQVPNVSGFEVLCWARSHIGERIPALVLTCRYREDQLAAMFDAGADDYVIKPISARVLAARVNALLRRVYPDSAHNSTCIEAGAYQIDFPSFDGESQQCPQN</sequence>
<dbReference type="KEGG" id="tvl:FAZ95_36540"/>
<dbReference type="SUPFAM" id="SSF52172">
    <property type="entry name" value="CheY-like"/>
    <property type="match status" value="1"/>
</dbReference>
<dbReference type="Pfam" id="PF00072">
    <property type="entry name" value="Response_reg"/>
    <property type="match status" value="1"/>
</dbReference>
<evidence type="ECO:0000256" key="4">
    <source>
        <dbReference type="PROSITE-ProRule" id="PRU00169"/>
    </source>
</evidence>
<dbReference type="InterPro" id="IPR039420">
    <property type="entry name" value="WalR-like"/>
</dbReference>
<dbReference type="AlphaFoldDB" id="A0A4V1EIN9"/>
<reference evidence="6 7" key="1">
    <citation type="submission" date="2019-05" db="EMBL/GenBank/DDBJ databases">
        <title>Burkholderia sp. DHOD12, isolated from subtropical forest soil.</title>
        <authorList>
            <person name="Gao Z.-H."/>
            <person name="Qiu L.-H."/>
        </authorList>
    </citation>
    <scope>NUCLEOTIDE SEQUENCE [LARGE SCALE GENOMIC DNA]</scope>
    <source>
        <strain evidence="6 7">DHOD12</strain>
    </source>
</reference>
<dbReference type="SMART" id="SM00448">
    <property type="entry name" value="REC"/>
    <property type="match status" value="1"/>
</dbReference>
<gene>
    <name evidence="6" type="ORF">FAZ95_36540</name>
</gene>
<feature type="domain" description="Response regulatory" evidence="5">
    <location>
        <begin position="2"/>
        <end position="117"/>
    </location>
</feature>
<dbReference type="GO" id="GO:0000976">
    <property type="term" value="F:transcription cis-regulatory region binding"/>
    <property type="evidence" value="ECO:0007669"/>
    <property type="project" value="TreeGrafter"/>
</dbReference>
<dbReference type="InterPro" id="IPR001789">
    <property type="entry name" value="Sig_transdc_resp-reg_receiver"/>
</dbReference>
<dbReference type="PANTHER" id="PTHR48111:SF40">
    <property type="entry name" value="PHOSPHATE REGULON TRANSCRIPTIONAL REGULATORY PROTEIN PHOB"/>
    <property type="match status" value="1"/>
</dbReference>
<keyword evidence="1 4" id="KW-0597">Phosphoprotein</keyword>
<keyword evidence="3" id="KW-0238">DNA-binding</keyword>
<dbReference type="PANTHER" id="PTHR48111">
    <property type="entry name" value="REGULATOR OF RPOS"/>
    <property type="match status" value="1"/>
</dbReference>
<dbReference type="RefSeq" id="WP_137337197.1">
    <property type="nucleotide sequence ID" value="NZ_CP040078.1"/>
</dbReference>
<dbReference type="GO" id="GO:0000156">
    <property type="term" value="F:phosphorelay response regulator activity"/>
    <property type="evidence" value="ECO:0007669"/>
    <property type="project" value="TreeGrafter"/>
</dbReference>
<dbReference type="GO" id="GO:0006355">
    <property type="term" value="P:regulation of DNA-templated transcription"/>
    <property type="evidence" value="ECO:0007669"/>
    <property type="project" value="TreeGrafter"/>
</dbReference>
<organism evidence="6 7">
    <name type="scientific">Trinickia violacea</name>
    <dbReference type="NCBI Taxonomy" id="2571746"/>
    <lineage>
        <taxon>Bacteria</taxon>
        <taxon>Pseudomonadati</taxon>
        <taxon>Pseudomonadota</taxon>
        <taxon>Betaproteobacteria</taxon>
        <taxon>Burkholderiales</taxon>
        <taxon>Burkholderiaceae</taxon>
        <taxon>Trinickia</taxon>
    </lineage>
</organism>
<accession>A0A4V1EIN9</accession>
<dbReference type="Gene3D" id="3.40.50.2300">
    <property type="match status" value="1"/>
</dbReference>
<feature type="modified residue" description="4-aspartylphosphate" evidence="4">
    <location>
        <position position="51"/>
    </location>
</feature>
<proteinExistence type="predicted"/>
<evidence type="ECO:0000313" key="7">
    <source>
        <dbReference type="Proteomes" id="UP000298656"/>
    </source>
</evidence>
<dbReference type="PROSITE" id="PS50110">
    <property type="entry name" value="RESPONSE_REGULATORY"/>
    <property type="match status" value="1"/>
</dbReference>
<dbReference type="Proteomes" id="UP000298656">
    <property type="component" value="Chromosome 2"/>
</dbReference>
<keyword evidence="2" id="KW-0902">Two-component regulatory system</keyword>
<evidence type="ECO:0000259" key="5">
    <source>
        <dbReference type="PROSITE" id="PS50110"/>
    </source>
</evidence>
<dbReference type="OrthoDB" id="9802426at2"/>
<keyword evidence="7" id="KW-1185">Reference proteome</keyword>
<evidence type="ECO:0000256" key="1">
    <source>
        <dbReference type="ARBA" id="ARBA00022553"/>
    </source>
</evidence>
<evidence type="ECO:0000256" key="2">
    <source>
        <dbReference type="ARBA" id="ARBA00023012"/>
    </source>
</evidence>
<name>A0A4V1EIN9_9BURK</name>
<evidence type="ECO:0000313" key="6">
    <source>
        <dbReference type="EMBL" id="QCP54430.1"/>
    </source>
</evidence>
<protein>
    <submittedName>
        <fullName evidence="6">Response regulator transcription factor</fullName>
    </submittedName>
</protein>
<dbReference type="GO" id="GO:0005829">
    <property type="term" value="C:cytosol"/>
    <property type="evidence" value="ECO:0007669"/>
    <property type="project" value="TreeGrafter"/>
</dbReference>
<dbReference type="InterPro" id="IPR011006">
    <property type="entry name" value="CheY-like_superfamily"/>
</dbReference>
<dbReference type="GO" id="GO:0032993">
    <property type="term" value="C:protein-DNA complex"/>
    <property type="evidence" value="ECO:0007669"/>
    <property type="project" value="TreeGrafter"/>
</dbReference>
<evidence type="ECO:0000256" key="3">
    <source>
        <dbReference type="ARBA" id="ARBA00023125"/>
    </source>
</evidence>